<organism evidence="1 2">
    <name type="scientific">Lecanicillium saksenae</name>
    <dbReference type="NCBI Taxonomy" id="468837"/>
    <lineage>
        <taxon>Eukaryota</taxon>
        <taxon>Fungi</taxon>
        <taxon>Dikarya</taxon>
        <taxon>Ascomycota</taxon>
        <taxon>Pezizomycotina</taxon>
        <taxon>Sordariomycetes</taxon>
        <taxon>Hypocreomycetidae</taxon>
        <taxon>Hypocreales</taxon>
        <taxon>Cordycipitaceae</taxon>
        <taxon>Lecanicillium</taxon>
    </lineage>
</organism>
<evidence type="ECO:0000313" key="1">
    <source>
        <dbReference type="EMBL" id="KAJ3481375.1"/>
    </source>
</evidence>
<proteinExistence type="predicted"/>
<dbReference type="Proteomes" id="UP001148737">
    <property type="component" value="Unassembled WGS sequence"/>
</dbReference>
<dbReference type="EMBL" id="JANAKD010001266">
    <property type="protein sequence ID" value="KAJ3481375.1"/>
    <property type="molecule type" value="Genomic_DNA"/>
</dbReference>
<evidence type="ECO:0000313" key="2">
    <source>
        <dbReference type="Proteomes" id="UP001148737"/>
    </source>
</evidence>
<comment type="caution">
    <text evidence="1">The sequence shown here is derived from an EMBL/GenBank/DDBJ whole genome shotgun (WGS) entry which is preliminary data.</text>
</comment>
<protein>
    <submittedName>
        <fullName evidence="1">Uncharacterized protein</fullName>
    </submittedName>
</protein>
<gene>
    <name evidence="1" type="ORF">NLG97_g7837</name>
</gene>
<reference evidence="1" key="1">
    <citation type="submission" date="2022-07" db="EMBL/GenBank/DDBJ databases">
        <title>Genome Sequence of Lecanicillium saksenae.</title>
        <authorList>
            <person name="Buettner E."/>
        </authorList>
    </citation>
    <scope>NUCLEOTIDE SEQUENCE</scope>
    <source>
        <strain evidence="1">VT-O1</strain>
    </source>
</reference>
<sequence length="313" mass="35452">MRYRDAPQGFKVTHWRHLYDAYISSSEQLRNLPDDAVYVVFDAEPWSGDNIKAAEIGISMLQTRYRDSVTQASTLAEVARHYAIETHRIQIIDMERQRTGEAHRFGQEHRVSSADVEQYILGLADSYKQRVSPLGEQIILVGFDLQFEFRLLSTVYIGLTNYFTSWIDVQELARLASSVDKPGLSQTLKVCGVGQEEPADLHSLTGRHNAATDTVRTAAILHHLLAIEDRWLEIATSQRNASMRARRRRAPPTNAPEERKIWSGTRPKPRELYPYTARVKLPVGNIPSATDLLQVFAEYDLVAVGTAKQGRYG</sequence>
<name>A0ACC1QNX0_9HYPO</name>
<keyword evidence="2" id="KW-1185">Reference proteome</keyword>
<accession>A0ACC1QNX0</accession>